<evidence type="ECO:0000313" key="1">
    <source>
        <dbReference type="Proteomes" id="UP000887580"/>
    </source>
</evidence>
<proteinExistence type="predicted"/>
<accession>A0AC35GPL2</accession>
<organism evidence="1 2">
    <name type="scientific">Panagrolaimus sp. PS1159</name>
    <dbReference type="NCBI Taxonomy" id="55785"/>
    <lineage>
        <taxon>Eukaryota</taxon>
        <taxon>Metazoa</taxon>
        <taxon>Ecdysozoa</taxon>
        <taxon>Nematoda</taxon>
        <taxon>Chromadorea</taxon>
        <taxon>Rhabditida</taxon>
        <taxon>Tylenchina</taxon>
        <taxon>Panagrolaimomorpha</taxon>
        <taxon>Panagrolaimoidea</taxon>
        <taxon>Panagrolaimidae</taxon>
        <taxon>Panagrolaimus</taxon>
    </lineage>
</organism>
<evidence type="ECO:0000313" key="2">
    <source>
        <dbReference type="WBParaSite" id="PS1159_v2.g7377.t1"/>
    </source>
</evidence>
<dbReference type="Proteomes" id="UP000887580">
    <property type="component" value="Unplaced"/>
</dbReference>
<name>A0AC35GPL2_9BILA</name>
<reference evidence="2" key="1">
    <citation type="submission" date="2022-11" db="UniProtKB">
        <authorList>
            <consortium name="WormBaseParasite"/>
        </authorList>
    </citation>
    <scope>IDENTIFICATION</scope>
</reference>
<sequence>MRFLVCFIFSFVIVAESKCMSKTFPGPENNSVCVCNSTYCDAIEEIEIVPHKIYVYESTLGGKRLELRKDELKFSREIINITIKFDNSKKFQKVFGFGGAFTDSVGINLLKLSKNTQKKLLYSYFNPKGGIGYTFGRVPIASTDFSTRIYSYNDIAEDFELQNFRLQVEDFKYKIPFITDANQMAGNKLKLVGSPWSAPAWMKASHNMTGIGGLIGDVKGKYYSTWATYFVKFLKEYAKAGIKFWGITIQNEPSSGLLPHYYWQTMAMDAKTQVAFVRLHLMPALNKSIYSNKLKIMAHDDNRPGLLTAALEIMNDKEGSKLIDGYAVHWYMDDYGHLSRLNETHAIDESKFILNTEACNGFRSPLRGVWLGSWARAERYAKDIIETLNNWSTGWIDWNLCLDVTGGPTWAKNNVDSPIIVIPQNDTFYKQPMFYAIGAFSRFIPPNSIRLHSWMEGTNYRDLSFTSLLTPQNVTILVLLNRGNNEIALSLDDVEKNLTKMVSLASRSITTILWNSL</sequence>
<protein>
    <submittedName>
        <fullName evidence="2">Glucosylceramidase</fullName>
    </submittedName>
</protein>
<dbReference type="WBParaSite" id="PS1159_v2.g7377.t1">
    <property type="protein sequence ID" value="PS1159_v2.g7377.t1"/>
    <property type="gene ID" value="PS1159_v2.g7377"/>
</dbReference>